<keyword evidence="2" id="KW-1003">Cell membrane</keyword>
<evidence type="ECO:0000256" key="1">
    <source>
        <dbReference type="ARBA" id="ARBA00004651"/>
    </source>
</evidence>
<evidence type="ECO:0000256" key="7">
    <source>
        <dbReference type="ARBA" id="ARBA00023136"/>
    </source>
</evidence>
<dbReference type="GO" id="GO:0008610">
    <property type="term" value="P:lipid biosynthetic process"/>
    <property type="evidence" value="ECO:0007669"/>
    <property type="project" value="UniProtKB-ARBA"/>
</dbReference>
<dbReference type="PANTHER" id="PTHR33908">
    <property type="entry name" value="MANNOSYLTRANSFERASE YKCB-RELATED"/>
    <property type="match status" value="1"/>
</dbReference>
<accession>A0A644V0J3</accession>
<dbReference type="PANTHER" id="PTHR33908:SF11">
    <property type="entry name" value="MEMBRANE PROTEIN"/>
    <property type="match status" value="1"/>
</dbReference>
<feature type="transmembrane region" description="Helical" evidence="8">
    <location>
        <begin position="285"/>
        <end position="304"/>
    </location>
</feature>
<feature type="transmembrane region" description="Helical" evidence="8">
    <location>
        <begin position="348"/>
        <end position="368"/>
    </location>
</feature>
<organism evidence="10">
    <name type="scientific">bioreactor metagenome</name>
    <dbReference type="NCBI Taxonomy" id="1076179"/>
    <lineage>
        <taxon>unclassified sequences</taxon>
        <taxon>metagenomes</taxon>
        <taxon>ecological metagenomes</taxon>
    </lineage>
</organism>
<dbReference type="EMBL" id="VSSQ01000195">
    <property type="protein sequence ID" value="MPL84849.1"/>
    <property type="molecule type" value="Genomic_DNA"/>
</dbReference>
<protein>
    <recommendedName>
        <fullName evidence="9">Glycosyltransferase RgtA/B/C/D-like domain-containing protein</fullName>
    </recommendedName>
</protein>
<evidence type="ECO:0000259" key="9">
    <source>
        <dbReference type="Pfam" id="PF13231"/>
    </source>
</evidence>
<name>A0A644V0J3_9ZZZZ</name>
<evidence type="ECO:0000256" key="6">
    <source>
        <dbReference type="ARBA" id="ARBA00022989"/>
    </source>
</evidence>
<proteinExistence type="predicted"/>
<comment type="subcellular location">
    <subcellularLocation>
        <location evidence="1">Cell membrane</location>
        <topology evidence="1">Multi-pass membrane protein</topology>
    </subcellularLocation>
</comment>
<evidence type="ECO:0000256" key="4">
    <source>
        <dbReference type="ARBA" id="ARBA00022679"/>
    </source>
</evidence>
<dbReference type="GO" id="GO:0016763">
    <property type="term" value="F:pentosyltransferase activity"/>
    <property type="evidence" value="ECO:0007669"/>
    <property type="project" value="TreeGrafter"/>
</dbReference>
<dbReference type="GO" id="GO:0005886">
    <property type="term" value="C:plasma membrane"/>
    <property type="evidence" value="ECO:0007669"/>
    <property type="project" value="UniProtKB-SubCell"/>
</dbReference>
<gene>
    <name evidence="10" type="ORF">SDC9_30814</name>
</gene>
<feature type="transmembrane region" description="Helical" evidence="8">
    <location>
        <begin position="201"/>
        <end position="220"/>
    </location>
</feature>
<dbReference type="AlphaFoldDB" id="A0A644V0J3"/>
<dbReference type="InterPro" id="IPR050297">
    <property type="entry name" value="LipidA_mod_glycosyltrf_83"/>
</dbReference>
<evidence type="ECO:0000313" key="10">
    <source>
        <dbReference type="EMBL" id="MPL84849.1"/>
    </source>
</evidence>
<evidence type="ECO:0000256" key="3">
    <source>
        <dbReference type="ARBA" id="ARBA00022676"/>
    </source>
</evidence>
<keyword evidence="7 8" id="KW-0472">Membrane</keyword>
<reference evidence="10" key="1">
    <citation type="submission" date="2019-08" db="EMBL/GenBank/DDBJ databases">
        <authorList>
            <person name="Kucharzyk K."/>
            <person name="Murdoch R.W."/>
            <person name="Higgins S."/>
            <person name="Loffler F."/>
        </authorList>
    </citation>
    <scope>NUCLEOTIDE SEQUENCE</scope>
</reference>
<feature type="transmembrane region" description="Helical" evidence="8">
    <location>
        <begin position="169"/>
        <end position="189"/>
    </location>
</feature>
<comment type="caution">
    <text evidence="10">The sequence shown here is derived from an EMBL/GenBank/DDBJ whole genome shotgun (WGS) entry which is preliminary data.</text>
</comment>
<evidence type="ECO:0000256" key="8">
    <source>
        <dbReference type="SAM" id="Phobius"/>
    </source>
</evidence>
<evidence type="ECO:0000256" key="2">
    <source>
        <dbReference type="ARBA" id="ARBA00022475"/>
    </source>
</evidence>
<evidence type="ECO:0000256" key="5">
    <source>
        <dbReference type="ARBA" id="ARBA00022692"/>
    </source>
</evidence>
<keyword evidence="5 8" id="KW-0812">Transmembrane</keyword>
<keyword evidence="4" id="KW-0808">Transferase</keyword>
<feature type="transmembrane region" description="Helical" evidence="8">
    <location>
        <begin position="254"/>
        <end position="273"/>
    </location>
</feature>
<dbReference type="Pfam" id="PF13231">
    <property type="entry name" value="PMT_2"/>
    <property type="match status" value="1"/>
</dbReference>
<feature type="transmembrane region" description="Helical" evidence="8">
    <location>
        <begin position="106"/>
        <end position="127"/>
    </location>
</feature>
<feature type="domain" description="Glycosyltransferase RgtA/B/C/D-like" evidence="9">
    <location>
        <begin position="53"/>
        <end position="218"/>
    </location>
</feature>
<feature type="transmembrane region" description="Helical" evidence="8">
    <location>
        <begin position="75"/>
        <end position="94"/>
    </location>
</feature>
<dbReference type="InterPro" id="IPR038731">
    <property type="entry name" value="RgtA/B/C-like"/>
</dbReference>
<keyword evidence="3" id="KW-0328">Glycosyltransferase</keyword>
<keyword evidence="6 8" id="KW-1133">Transmembrane helix</keyword>
<sequence length="540" mass="61444">MLMNKVSSYRNPLWLLLAVSALTRLLTAAFTGLGNDEVYYINYALYPDLSHFDHPPMVGWLIQLFSLNLLFDSELFIRLGAVVAGTLNTWLMYLTGKELKDETTGWYAALLYTVSFYTFVISGTFMMPDGPQMLFWMLTLLFVVKAVKTGPEGAGAGRLVLLAGVSGGLALMSKYTSVFLFTGAGLYFLMYNRRWLRKWEVYASILIALAIFSPVIIWNIRYDFISFSFHSERVEVVKTLLRPDLFAIELGGQIFYNNPFVFGLGVAGIVAFYRKRLPVNRDAQRLLLTTALPVILLFLGFSLFRRTLPHWTGPAWTTLMPLAALYLRNETAQGREGNRLPPLLKGAAGFLALVLTLALLQISQGWFLNKGINPDTGKRLGIKDITLDMYGWGQLREGFEPVYRQDTASGRMHKDAVIIQQRWFPAANLDYYVARPLGLTVLTLAEIDRTHKYAWITQQRGGFHPGMDAYYFSSSYAFSDPNGLYKDFFIRIEQPDTIPVYRNNVLVMYHYVWRMRGLMFYPPDKLTGKNLSIRSESNPD</sequence>